<gene>
    <name evidence="11" type="ORF">CHS0354_032911</name>
</gene>
<dbReference type="Gene3D" id="3.30.160.20">
    <property type="match status" value="1"/>
</dbReference>
<dbReference type="Gene3D" id="3.30.230.10">
    <property type="match status" value="1"/>
</dbReference>
<keyword evidence="3 8" id="KW-0689">Ribosomal protein</keyword>
<evidence type="ECO:0000256" key="2">
    <source>
        <dbReference type="ARBA" id="ARBA00008945"/>
    </source>
</evidence>
<accession>A0AAE0RWC6</accession>
<evidence type="ECO:0000259" key="10">
    <source>
        <dbReference type="PROSITE" id="PS50881"/>
    </source>
</evidence>
<comment type="similarity">
    <text evidence="2 9">Belongs to the universal ribosomal protein uS5 family.</text>
</comment>
<dbReference type="InterPro" id="IPR013810">
    <property type="entry name" value="Ribosomal_uS5_N"/>
</dbReference>
<reference evidence="11" key="2">
    <citation type="journal article" date="2021" name="Genome Biol. Evol.">
        <title>Developing a high-quality reference genome for a parasitic bivalve with doubly uniparental inheritance (Bivalvia: Unionida).</title>
        <authorList>
            <person name="Smith C.H."/>
        </authorList>
    </citation>
    <scope>NUCLEOTIDE SEQUENCE</scope>
    <source>
        <strain evidence="11">CHS0354</strain>
        <tissue evidence="11">Mantle</tissue>
    </source>
</reference>
<evidence type="ECO:0000256" key="4">
    <source>
        <dbReference type="ARBA" id="ARBA00023128"/>
    </source>
</evidence>
<dbReference type="GO" id="GO:0003735">
    <property type="term" value="F:structural constituent of ribosome"/>
    <property type="evidence" value="ECO:0007669"/>
    <property type="project" value="UniProtKB-UniRule"/>
</dbReference>
<evidence type="ECO:0000256" key="8">
    <source>
        <dbReference type="PROSITE-ProRule" id="PRU00268"/>
    </source>
</evidence>
<protein>
    <recommendedName>
        <fullName evidence="6">Small ribosomal subunit protein uS5m</fullName>
    </recommendedName>
    <alternativeName>
        <fullName evidence="7">28S ribosomal protein S5, mitochondrial</fullName>
    </alternativeName>
</protein>
<dbReference type="InterPro" id="IPR000851">
    <property type="entry name" value="Ribosomal_uS5"/>
</dbReference>
<dbReference type="GO" id="GO:0006412">
    <property type="term" value="P:translation"/>
    <property type="evidence" value="ECO:0007669"/>
    <property type="project" value="InterPro"/>
</dbReference>
<keyword evidence="4" id="KW-0496">Mitochondrion</keyword>
<evidence type="ECO:0000256" key="6">
    <source>
        <dbReference type="ARBA" id="ARBA00039335"/>
    </source>
</evidence>
<evidence type="ECO:0000256" key="3">
    <source>
        <dbReference type="ARBA" id="ARBA00022980"/>
    </source>
</evidence>
<dbReference type="PANTHER" id="PTHR48277">
    <property type="entry name" value="MITOCHONDRIAL RIBOSOMAL PROTEIN S5"/>
    <property type="match status" value="1"/>
</dbReference>
<feature type="domain" description="S5 DRBM" evidence="10">
    <location>
        <begin position="184"/>
        <end position="248"/>
    </location>
</feature>
<dbReference type="Pfam" id="PF00333">
    <property type="entry name" value="Ribosomal_S5"/>
    <property type="match status" value="1"/>
</dbReference>
<dbReference type="AlphaFoldDB" id="A0AAE0RWC6"/>
<keyword evidence="12" id="KW-1185">Reference proteome</keyword>
<dbReference type="EMBL" id="JAEAOA010001939">
    <property type="protein sequence ID" value="KAK3580851.1"/>
    <property type="molecule type" value="Genomic_DNA"/>
</dbReference>
<organism evidence="11 12">
    <name type="scientific">Potamilus streckersoni</name>
    <dbReference type="NCBI Taxonomy" id="2493646"/>
    <lineage>
        <taxon>Eukaryota</taxon>
        <taxon>Metazoa</taxon>
        <taxon>Spiralia</taxon>
        <taxon>Lophotrochozoa</taxon>
        <taxon>Mollusca</taxon>
        <taxon>Bivalvia</taxon>
        <taxon>Autobranchia</taxon>
        <taxon>Heteroconchia</taxon>
        <taxon>Palaeoheterodonta</taxon>
        <taxon>Unionida</taxon>
        <taxon>Unionoidea</taxon>
        <taxon>Unionidae</taxon>
        <taxon>Ambleminae</taxon>
        <taxon>Lampsilini</taxon>
        <taxon>Potamilus</taxon>
    </lineage>
</organism>
<evidence type="ECO:0000313" key="12">
    <source>
        <dbReference type="Proteomes" id="UP001195483"/>
    </source>
</evidence>
<dbReference type="GO" id="GO:0005763">
    <property type="term" value="C:mitochondrial small ribosomal subunit"/>
    <property type="evidence" value="ECO:0007669"/>
    <property type="project" value="UniProtKB-ARBA"/>
</dbReference>
<comment type="caution">
    <text evidence="11">The sequence shown here is derived from an EMBL/GenBank/DDBJ whole genome shotgun (WGS) entry which is preliminary data.</text>
</comment>
<comment type="subcellular location">
    <subcellularLocation>
        <location evidence="1">Mitochondrion</location>
    </subcellularLocation>
</comment>
<sequence length="439" mass="50531">MAARLLNVSRMALQQFSILAKVASEDSILYKTAILRCCQGINNKCFLQSVRQITFINTQTSGSIWKSVTGVSNVGKKRGRARGSRRFVDLNKNRRLGEGQKGMQWPGLNAPIISRREGRVANKIQVLPPNPQKQEELIKLREQSMKKRARNKIPPLQRGWTGNKLPGTSIGYPDPVEDYTFEGFDTRVLEFKRVATMTGTLGRISRFSAFVVTGNGNGLAGYAIGKAPNGRSALRKAMNRAAQHLIYVDRYENRTVFHNFYIAFHKTRLFVEKKEQGYGLVCHRALKTICQKIGIQDLYCKVEGSSKNIQALTKAFFEGLQRQETHQELADRLSLHVIEYRPEMDNIPRVVATPMSNVREKREEGEEEVDFETLYYDGRLPLKKPKQKPFYFNYQSFRRKLKQDYRYRNQPDALQLRIVHGLQPDYEVNRPKPKPKMKQ</sequence>
<name>A0AAE0RWC6_9BIVA</name>
<dbReference type="InterPro" id="IPR005324">
    <property type="entry name" value="Ribosomal_uS5_C"/>
</dbReference>
<dbReference type="SUPFAM" id="SSF54211">
    <property type="entry name" value="Ribosomal protein S5 domain 2-like"/>
    <property type="match status" value="1"/>
</dbReference>
<evidence type="ECO:0000256" key="1">
    <source>
        <dbReference type="ARBA" id="ARBA00004173"/>
    </source>
</evidence>
<keyword evidence="5 8" id="KW-0687">Ribonucleoprotein</keyword>
<dbReference type="InterPro" id="IPR014721">
    <property type="entry name" value="Ribsml_uS5_D2-typ_fold_subgr"/>
</dbReference>
<proteinExistence type="inferred from homology"/>
<dbReference type="SUPFAM" id="SSF54768">
    <property type="entry name" value="dsRNA-binding domain-like"/>
    <property type="match status" value="1"/>
</dbReference>
<dbReference type="FunFam" id="3.30.160.20:FF:000022">
    <property type="entry name" value="28S ribosomal protein S5, mitochondrial"/>
    <property type="match status" value="1"/>
</dbReference>
<dbReference type="Pfam" id="PF03719">
    <property type="entry name" value="Ribosomal_S5_C"/>
    <property type="match status" value="1"/>
</dbReference>
<dbReference type="Proteomes" id="UP001195483">
    <property type="component" value="Unassembled WGS sequence"/>
</dbReference>
<dbReference type="InterPro" id="IPR020568">
    <property type="entry name" value="Ribosomal_Su5_D2-typ_SF"/>
</dbReference>
<dbReference type="PANTHER" id="PTHR48277:SF1">
    <property type="entry name" value="MITOCHONDRIAL RIBOSOMAL PROTEIN S5"/>
    <property type="match status" value="1"/>
</dbReference>
<evidence type="ECO:0000313" key="11">
    <source>
        <dbReference type="EMBL" id="KAK3580851.1"/>
    </source>
</evidence>
<dbReference type="FunFam" id="3.30.230.10:FF:000002">
    <property type="entry name" value="30S ribosomal protein S5"/>
    <property type="match status" value="1"/>
</dbReference>
<reference evidence="11" key="1">
    <citation type="journal article" date="2021" name="Genome Biol. Evol.">
        <title>A High-Quality Reference Genome for a Parasitic Bivalve with Doubly Uniparental Inheritance (Bivalvia: Unionida).</title>
        <authorList>
            <person name="Smith C.H."/>
        </authorList>
    </citation>
    <scope>NUCLEOTIDE SEQUENCE</scope>
    <source>
        <strain evidence="11">CHS0354</strain>
    </source>
</reference>
<evidence type="ECO:0000256" key="9">
    <source>
        <dbReference type="RuleBase" id="RU003823"/>
    </source>
</evidence>
<dbReference type="GO" id="GO:0003723">
    <property type="term" value="F:RNA binding"/>
    <property type="evidence" value="ECO:0007669"/>
    <property type="project" value="InterPro"/>
</dbReference>
<dbReference type="GO" id="GO:0005743">
    <property type="term" value="C:mitochondrial inner membrane"/>
    <property type="evidence" value="ECO:0007669"/>
    <property type="project" value="UniProtKB-ARBA"/>
</dbReference>
<dbReference type="InterPro" id="IPR048584">
    <property type="entry name" value="Ribosomal_uS5m_N"/>
</dbReference>
<dbReference type="Pfam" id="PF21251">
    <property type="entry name" value="Ribosomal_uS5m_N"/>
    <property type="match status" value="1"/>
</dbReference>
<evidence type="ECO:0000256" key="7">
    <source>
        <dbReference type="ARBA" id="ARBA00041606"/>
    </source>
</evidence>
<evidence type="ECO:0000256" key="5">
    <source>
        <dbReference type="ARBA" id="ARBA00023274"/>
    </source>
</evidence>
<reference evidence="11" key="3">
    <citation type="submission" date="2023-05" db="EMBL/GenBank/DDBJ databases">
        <authorList>
            <person name="Smith C.H."/>
        </authorList>
    </citation>
    <scope>NUCLEOTIDE SEQUENCE</scope>
    <source>
        <strain evidence="11">CHS0354</strain>
        <tissue evidence="11">Mantle</tissue>
    </source>
</reference>
<dbReference type="PROSITE" id="PS50881">
    <property type="entry name" value="S5_DSRBD"/>
    <property type="match status" value="1"/>
</dbReference>